<dbReference type="AlphaFoldDB" id="A0A094WIP3"/>
<comment type="caution">
    <text evidence="3">The sequence shown here is derived from an EMBL/GenBank/DDBJ whole genome shotgun (WGS) entry which is preliminary data.</text>
</comment>
<dbReference type="STRING" id="1218173.BALCAV_0209010"/>
<dbReference type="eggNOG" id="COG4821">
    <property type="taxonomic scope" value="Bacteria"/>
</dbReference>
<dbReference type="PANTHER" id="PTHR30390">
    <property type="entry name" value="SEDOHEPTULOSE 7-PHOSPHATE ISOMERASE / DNAA INITIATOR-ASSOCIATING FACTOR FOR REPLICATION INITIATION"/>
    <property type="match status" value="1"/>
</dbReference>
<dbReference type="Proteomes" id="UP000002754">
    <property type="component" value="Unassembled WGS sequence"/>
</dbReference>
<reference evidence="4 6" key="2">
    <citation type="submission" date="2014-01" db="EMBL/GenBank/DDBJ databases">
        <title>Draft genome sequencing of Bacillus alcalophilus CGMCC 1.3604.</title>
        <authorList>
            <person name="Yang J."/>
            <person name="Diao L."/>
            <person name="Yang S."/>
        </authorList>
    </citation>
    <scope>NUCLEOTIDE SEQUENCE [LARGE SCALE GENOMIC DNA]</scope>
    <source>
        <strain evidence="4 6">CGMCC 1.3604</strain>
    </source>
</reference>
<organism evidence="3 5">
    <name type="scientific">Alkalihalobacillus alcalophilus ATCC 27647 = CGMCC 1.3604</name>
    <dbReference type="NCBI Taxonomy" id="1218173"/>
    <lineage>
        <taxon>Bacteria</taxon>
        <taxon>Bacillati</taxon>
        <taxon>Bacillota</taxon>
        <taxon>Bacilli</taxon>
        <taxon>Bacillales</taxon>
        <taxon>Bacillaceae</taxon>
        <taxon>Alkalihalobacillus</taxon>
    </lineage>
</organism>
<accession>A0A094WIP3</accession>
<comment type="similarity">
    <text evidence="1">Belongs to the UPF0309 family.</text>
</comment>
<dbReference type="Proteomes" id="UP000297014">
    <property type="component" value="Unassembled WGS sequence"/>
</dbReference>
<dbReference type="Gene3D" id="3.40.50.10490">
    <property type="entry name" value="Glucose-6-phosphate isomerase like protein, domain 1"/>
    <property type="match status" value="1"/>
</dbReference>
<dbReference type="PROSITE" id="PS51464">
    <property type="entry name" value="SIS"/>
    <property type="match status" value="1"/>
</dbReference>
<dbReference type="InterPro" id="IPR001347">
    <property type="entry name" value="SIS_dom"/>
</dbReference>
<dbReference type="InterPro" id="IPR050099">
    <property type="entry name" value="SIS_GmhA/DiaA_subfam"/>
</dbReference>
<dbReference type="GO" id="GO:1901135">
    <property type="term" value="P:carbohydrate derivative metabolic process"/>
    <property type="evidence" value="ECO:0007669"/>
    <property type="project" value="InterPro"/>
</dbReference>
<dbReference type="InterPro" id="IPR035472">
    <property type="entry name" value="RpiR-like_SIS"/>
</dbReference>
<dbReference type="Pfam" id="PF13580">
    <property type="entry name" value="SIS_2"/>
    <property type="match status" value="1"/>
</dbReference>
<gene>
    <name evidence="4" type="ORF">AJ85_11380</name>
    <name evidence="3" type="ORF">BALCAV_0209010</name>
</gene>
<feature type="domain" description="SIS" evidence="2">
    <location>
        <begin position="31"/>
        <end position="209"/>
    </location>
</feature>
<dbReference type="InterPro" id="IPR046348">
    <property type="entry name" value="SIS_dom_sf"/>
</dbReference>
<name>A0A094WIP3_ALKAL</name>
<dbReference type="OrthoDB" id="9805185at2"/>
<dbReference type="EMBL" id="JALP01000160">
    <property type="protein sequence ID" value="THG90347.1"/>
    <property type="molecule type" value="Genomic_DNA"/>
</dbReference>
<evidence type="ECO:0000313" key="3">
    <source>
        <dbReference type="EMBL" id="KGA97669.1"/>
    </source>
</evidence>
<dbReference type="CDD" id="cd05013">
    <property type="entry name" value="SIS_RpiR"/>
    <property type="match status" value="1"/>
</dbReference>
<protein>
    <recommendedName>
        <fullName evidence="1">UPF0309 protein AJ85_11380</fullName>
    </recommendedName>
</protein>
<reference evidence="3 5" key="1">
    <citation type="journal article" date="2014" name="Genome Announc.">
        <title>Draft Genome Sequence of Bacillus alcalophilus AV1934, a Classic Alkaliphile Isolated from Human Feces in 1934.</title>
        <authorList>
            <person name="Attie O."/>
            <person name="Jayaprakash A."/>
            <person name="Shah H."/>
            <person name="Paulsen I.T."/>
            <person name="Morino M."/>
            <person name="Takahashi Y."/>
            <person name="Narumi I."/>
            <person name="Sachidanandam R."/>
            <person name="Satoh K."/>
            <person name="Ito M."/>
            <person name="Krulwich T.A."/>
        </authorList>
    </citation>
    <scope>NUCLEOTIDE SEQUENCE [LARGE SCALE GENOMIC DNA]</scope>
    <source>
        <strain evidence="3 5">AV1934</strain>
    </source>
</reference>
<evidence type="ECO:0000313" key="4">
    <source>
        <dbReference type="EMBL" id="THG90347.1"/>
    </source>
</evidence>
<proteinExistence type="inferred from homology"/>
<evidence type="ECO:0000313" key="5">
    <source>
        <dbReference type="Proteomes" id="UP000002754"/>
    </source>
</evidence>
<dbReference type="EMBL" id="ALPT02000024">
    <property type="protein sequence ID" value="KGA97669.1"/>
    <property type="molecule type" value="Genomic_DNA"/>
</dbReference>
<dbReference type="GO" id="GO:0097367">
    <property type="term" value="F:carbohydrate derivative binding"/>
    <property type="evidence" value="ECO:0007669"/>
    <property type="project" value="InterPro"/>
</dbReference>
<sequence>MFQQYLKTIHHLLEKIEQEESNVISEVSKRIAHSLTNDGIIYVFGCGHSHMLGEEVFYRAGGLVPINPILIEDLMLHRGASRSSELEKHPTFAKSFLSEINLSKNDLLIVASTSGRNPVPIDVALYGKEQGTHVVGITSLHYKGNQDSRHASGLHLSEAVDTVINNHIEVGDALISFADENIQVGPGSSITGMAIMNSLVVETTNILIENGQTPPVFKSGNVDGGTEHNQTLLNKYKPLIDKL</sequence>
<evidence type="ECO:0000256" key="1">
    <source>
        <dbReference type="HAMAP-Rule" id="MF_01240"/>
    </source>
</evidence>
<dbReference type="HAMAP" id="MF_01240">
    <property type="entry name" value="UPF0309"/>
    <property type="match status" value="1"/>
</dbReference>
<dbReference type="NCBIfam" id="NF002805">
    <property type="entry name" value="PRK02947.1"/>
    <property type="match status" value="1"/>
</dbReference>
<keyword evidence="5" id="KW-1185">Reference proteome</keyword>
<dbReference type="RefSeq" id="WP_003322202.1">
    <property type="nucleotide sequence ID" value="NZ_ALPT02000024.1"/>
</dbReference>
<dbReference type="SUPFAM" id="SSF53697">
    <property type="entry name" value="SIS domain"/>
    <property type="match status" value="1"/>
</dbReference>
<evidence type="ECO:0000259" key="2">
    <source>
        <dbReference type="PROSITE" id="PS51464"/>
    </source>
</evidence>
<evidence type="ECO:0000313" key="6">
    <source>
        <dbReference type="Proteomes" id="UP000297014"/>
    </source>
</evidence>
<dbReference type="InterPro" id="IPR022951">
    <property type="entry name" value="UPF0309"/>
</dbReference>
<dbReference type="PANTHER" id="PTHR30390:SF7">
    <property type="entry name" value="PHOSPHOHEPTOSE ISOMERASE"/>
    <property type="match status" value="1"/>
</dbReference>